<accession>A0AA43GZ54</accession>
<dbReference type="PRINTS" id="PR00508">
    <property type="entry name" value="S21N4MTFRASE"/>
</dbReference>
<dbReference type="GO" id="GO:0003677">
    <property type="term" value="F:DNA binding"/>
    <property type="evidence" value="ECO:0007669"/>
    <property type="project" value="InterPro"/>
</dbReference>
<dbReference type="Gene3D" id="3.40.50.150">
    <property type="entry name" value="Vaccinia Virus protein VP39"/>
    <property type="match status" value="1"/>
</dbReference>
<reference evidence="5 6" key="1">
    <citation type="journal article" date="2023" name="J. Phycol.">
        <title>Chrysosporum ovalisporum is synonymous with the true-branching cyanobacterium Umezakia natans (Nostocales/Aphanizomenonaceae).</title>
        <authorList>
            <person name="McGregor G.B."/>
            <person name="Sendall B.C."/>
            <person name="Niiyama Y."/>
            <person name="Tuji A."/>
            <person name="Willis A."/>
        </authorList>
    </citation>
    <scope>NUCLEOTIDE SEQUENCE [LARGE SCALE GENOMIC DNA]</scope>
    <source>
        <strain evidence="5 6">FSS-62</strain>
    </source>
</reference>
<evidence type="ECO:0000256" key="1">
    <source>
        <dbReference type="ARBA" id="ARBA00022603"/>
    </source>
</evidence>
<comment type="caution">
    <text evidence="5">The sequence shown here is derived from an EMBL/GenBank/DDBJ whole genome shotgun (WGS) entry which is preliminary data.</text>
</comment>
<keyword evidence="2" id="KW-0808">Transferase</keyword>
<dbReference type="InterPro" id="IPR029063">
    <property type="entry name" value="SAM-dependent_MTases_sf"/>
</dbReference>
<keyword evidence="1" id="KW-0489">Methyltransferase</keyword>
<evidence type="ECO:0000256" key="3">
    <source>
        <dbReference type="RuleBase" id="RU362026"/>
    </source>
</evidence>
<evidence type="ECO:0000259" key="4">
    <source>
        <dbReference type="Pfam" id="PF01555"/>
    </source>
</evidence>
<comment type="similarity">
    <text evidence="3">Belongs to the N(4)/N(6)-methyltransferase family.</text>
</comment>
<proteinExistence type="inferred from homology"/>
<dbReference type="EMBL" id="JANQDL010000052">
    <property type="protein sequence ID" value="MDH6063663.1"/>
    <property type="molecule type" value="Genomic_DNA"/>
</dbReference>
<dbReference type="Proteomes" id="UP001159370">
    <property type="component" value="Unassembled WGS sequence"/>
</dbReference>
<gene>
    <name evidence="5" type="ORF">NWP23_07735</name>
</gene>
<sequence>MRLKCKPYYETKFGAAYLGNSLELMAGVPDESVDLICTSPPFALVRKKEYGNVDADEYVEWFKDFATQFYRILKPTGSLVIDIGGSWVKGMPVRSLYHFELVVALCKLKEKGGLGFYLAQELYWYNPAKLPTPAEWVTVRRERVKDAVNTVWWLSKSPHPKANNRRVLKPYSAAMKNLLKNGYEAKLRPSGHNISHKFGNDRGGAIPPNIIDGREDENKDEIGQPTIVKEMFWEDSIQAVNTISASNTASNDYYQRRCKEEAFKPHPARFPQALPEFIINLCTEPGDIILDPFAGSNMTGRVAETLQRNWFAFEIHEDYIKSSKLRFEEDAPLLVEPPSDLPPLISENTDNNNQEIELGLF</sequence>
<dbReference type="Pfam" id="PF01555">
    <property type="entry name" value="N6_N4_Mtase"/>
    <property type="match status" value="1"/>
</dbReference>
<dbReference type="EC" id="2.1.1.-" evidence="3"/>
<evidence type="ECO:0000313" key="5">
    <source>
        <dbReference type="EMBL" id="MDH6063663.1"/>
    </source>
</evidence>
<feature type="domain" description="DNA methylase N-4/N-6" evidence="4">
    <location>
        <begin position="33"/>
        <end position="324"/>
    </location>
</feature>
<evidence type="ECO:0000256" key="2">
    <source>
        <dbReference type="ARBA" id="ARBA00022679"/>
    </source>
</evidence>
<protein>
    <recommendedName>
        <fullName evidence="3">Methyltransferase</fullName>
        <ecNumber evidence="3">2.1.1.-</ecNumber>
    </recommendedName>
</protein>
<dbReference type="GO" id="GO:0008170">
    <property type="term" value="F:N-methyltransferase activity"/>
    <property type="evidence" value="ECO:0007669"/>
    <property type="project" value="InterPro"/>
</dbReference>
<dbReference type="GO" id="GO:0032259">
    <property type="term" value="P:methylation"/>
    <property type="evidence" value="ECO:0007669"/>
    <property type="project" value="UniProtKB-KW"/>
</dbReference>
<dbReference type="AlphaFoldDB" id="A0AA43GZ54"/>
<dbReference type="InterPro" id="IPR002941">
    <property type="entry name" value="DNA_methylase_N4/N6"/>
</dbReference>
<dbReference type="SUPFAM" id="SSF53335">
    <property type="entry name" value="S-adenosyl-L-methionine-dependent methyltransferases"/>
    <property type="match status" value="1"/>
</dbReference>
<dbReference type="GeneID" id="83685272"/>
<name>A0AA43GZ54_9CYAN</name>
<dbReference type="RefSeq" id="WP_280651887.1">
    <property type="nucleotide sequence ID" value="NZ_JANQDL010000052.1"/>
</dbReference>
<evidence type="ECO:0000313" key="6">
    <source>
        <dbReference type="Proteomes" id="UP001159370"/>
    </source>
</evidence>
<dbReference type="InterPro" id="IPR001091">
    <property type="entry name" value="RM_Methyltransferase"/>
</dbReference>
<organism evidence="5 6">
    <name type="scientific">Umezakia ovalisporum FSS-62</name>
    <dbReference type="NCBI Taxonomy" id="2971776"/>
    <lineage>
        <taxon>Bacteria</taxon>
        <taxon>Bacillati</taxon>
        <taxon>Cyanobacteriota</taxon>
        <taxon>Cyanophyceae</taxon>
        <taxon>Nostocales</taxon>
        <taxon>Nodulariaceae</taxon>
        <taxon>Umezakia</taxon>
    </lineage>
</organism>